<accession>A0A4V2ZCF9</accession>
<keyword evidence="1" id="KW-0489">Methyltransferase</keyword>
<dbReference type="GO" id="GO:0032259">
    <property type="term" value="P:methylation"/>
    <property type="evidence" value="ECO:0007669"/>
    <property type="project" value="UniProtKB-KW"/>
</dbReference>
<sequence>YSYGDPGEPFHKQGESFNVSVNNKNIYKRIFIRNLNPISRTEDRGY</sequence>
<protein>
    <submittedName>
        <fullName evidence="1">Adenine methyltransferase</fullName>
    </submittedName>
</protein>
<reference evidence="1 2" key="1">
    <citation type="submission" date="2019-03" db="EMBL/GenBank/DDBJ databases">
        <authorList>
            <person name="Fan P."/>
        </authorList>
    </citation>
    <scope>NUCLEOTIDE SEQUENCE [LARGE SCALE GENOMIC DNA]</scope>
    <source>
        <strain evidence="1 2">KCJ4950</strain>
    </source>
</reference>
<dbReference type="EMBL" id="SJWY01000176">
    <property type="protein sequence ID" value="TDE71186.1"/>
    <property type="molecule type" value="Genomic_DNA"/>
</dbReference>
<organism evidence="1 2">
    <name type="scientific">Streptococcus vicugnae</name>
    <dbReference type="NCBI Taxonomy" id="2740579"/>
    <lineage>
        <taxon>Bacteria</taxon>
        <taxon>Bacillati</taxon>
        <taxon>Bacillota</taxon>
        <taxon>Bacilli</taxon>
        <taxon>Lactobacillales</taxon>
        <taxon>Streptococcaceae</taxon>
        <taxon>Streptococcus</taxon>
    </lineage>
</organism>
<evidence type="ECO:0000313" key="1">
    <source>
        <dbReference type="EMBL" id="TDE71186.1"/>
    </source>
</evidence>
<dbReference type="Proteomes" id="UP000295231">
    <property type="component" value="Unassembled WGS sequence"/>
</dbReference>
<name>A0A4V2ZCF9_9STRE</name>
<keyword evidence="2" id="KW-1185">Reference proteome</keyword>
<evidence type="ECO:0000313" key="2">
    <source>
        <dbReference type="Proteomes" id="UP000295231"/>
    </source>
</evidence>
<feature type="non-terminal residue" evidence="1">
    <location>
        <position position="1"/>
    </location>
</feature>
<proteinExistence type="predicted"/>
<dbReference type="AlphaFoldDB" id="A0A4V2ZCF9"/>
<gene>
    <name evidence="1" type="ORF">E0E04_07125</name>
</gene>
<keyword evidence="1" id="KW-0808">Transferase</keyword>
<comment type="caution">
    <text evidence="1">The sequence shown here is derived from an EMBL/GenBank/DDBJ whole genome shotgun (WGS) entry which is preliminary data.</text>
</comment>
<dbReference type="GO" id="GO:0008168">
    <property type="term" value="F:methyltransferase activity"/>
    <property type="evidence" value="ECO:0007669"/>
    <property type="project" value="UniProtKB-KW"/>
</dbReference>